<evidence type="ECO:0008006" key="4">
    <source>
        <dbReference type="Google" id="ProtNLM"/>
    </source>
</evidence>
<dbReference type="PANTHER" id="PTHR33318:SF15">
    <property type="entry name" value="OS02G0168300 PROTEIN"/>
    <property type="match status" value="1"/>
</dbReference>
<protein>
    <recommendedName>
        <fullName evidence="4">Protein JASON</fullName>
    </recommendedName>
</protein>
<sequence>MGCFLSCFRGAGSDPAAGDLRDPLVRGASRIGDAFLDDDETKVEASGKVDGGCGNGGSVDEELVREANYLKSCGAITETPPEILQGSNQITEEENYLKSCGAITETPPEILQGSKQITEEANCLKSCGTISETPPEILQGSNQITEEVIKETVLSEENFSEGFNYDKHNVLEHEQYADAGSAHLLEVESVPQSLLQDVSSRQNIRNQRLDSNDSPYPTPLVLRGDMQTPGTLNTAYKGTLRSGKRTRANKQFIYPVLRPIENKLQWMELRDDSSPVLSSNPPKRRYLSTDSSEKPQKTLTSSMAKWSEPITSASFSVHDITAVQDQGVLSPEEPKNCNPKLLVDDIEQLKYNADSVKKGVASLSCWLKPPSSDGVSQSDTEDKVAKQRCYEHNVFTDLPIFTASGLYWDNDKPTPVLPKVWDGNGIPNTTTKYKEDQKVSWHATPFEERLMKVLSDEKPHHQRRISGKLIQLDEEAD</sequence>
<reference evidence="2 3" key="1">
    <citation type="submission" date="2012-08" db="EMBL/GenBank/DDBJ databases">
        <title>Oryza genome evolution.</title>
        <authorList>
            <person name="Wing R.A."/>
        </authorList>
    </citation>
    <scope>NUCLEOTIDE SEQUENCE</scope>
</reference>
<dbReference type="EnsemblPlants" id="LPERR02G04480.1">
    <property type="protein sequence ID" value="LPERR02G04480.1"/>
    <property type="gene ID" value="LPERR02G04480"/>
</dbReference>
<dbReference type="eggNOG" id="ENOG502QUII">
    <property type="taxonomic scope" value="Eukaryota"/>
</dbReference>
<dbReference type="PANTHER" id="PTHR33318">
    <property type="entry name" value="ASPARTYL/GLUTAMYL-TRNA(ASN/GLN) AMIDOTRANSFERASE SUBUNIT"/>
    <property type="match status" value="1"/>
</dbReference>
<accession>A0A0D9VCM6</accession>
<feature type="region of interest" description="Disordered" evidence="1">
    <location>
        <begin position="271"/>
        <end position="303"/>
    </location>
</feature>
<feature type="region of interest" description="Disordered" evidence="1">
    <location>
        <begin position="207"/>
        <end position="230"/>
    </location>
</feature>
<proteinExistence type="predicted"/>
<organism evidence="2 3">
    <name type="scientific">Leersia perrieri</name>
    <dbReference type="NCBI Taxonomy" id="77586"/>
    <lineage>
        <taxon>Eukaryota</taxon>
        <taxon>Viridiplantae</taxon>
        <taxon>Streptophyta</taxon>
        <taxon>Embryophyta</taxon>
        <taxon>Tracheophyta</taxon>
        <taxon>Spermatophyta</taxon>
        <taxon>Magnoliopsida</taxon>
        <taxon>Liliopsida</taxon>
        <taxon>Poales</taxon>
        <taxon>Poaceae</taxon>
        <taxon>BOP clade</taxon>
        <taxon>Oryzoideae</taxon>
        <taxon>Oryzeae</taxon>
        <taxon>Oryzinae</taxon>
        <taxon>Leersia</taxon>
    </lineage>
</organism>
<name>A0A0D9VCM6_9ORYZ</name>
<reference evidence="2" key="3">
    <citation type="submission" date="2015-04" db="UniProtKB">
        <authorList>
            <consortium name="EnsemblPlants"/>
        </authorList>
    </citation>
    <scope>IDENTIFICATION</scope>
</reference>
<evidence type="ECO:0000313" key="3">
    <source>
        <dbReference type="Proteomes" id="UP000032180"/>
    </source>
</evidence>
<evidence type="ECO:0000256" key="1">
    <source>
        <dbReference type="SAM" id="MobiDB-lite"/>
    </source>
</evidence>
<dbReference type="AlphaFoldDB" id="A0A0D9VCM6"/>
<dbReference type="Proteomes" id="UP000032180">
    <property type="component" value="Chromosome 2"/>
</dbReference>
<dbReference type="GO" id="GO:0007142">
    <property type="term" value="P:male meiosis II"/>
    <property type="evidence" value="ECO:0007669"/>
    <property type="project" value="InterPro"/>
</dbReference>
<reference evidence="3" key="2">
    <citation type="submission" date="2013-12" db="EMBL/GenBank/DDBJ databases">
        <authorList>
            <person name="Yu Y."/>
            <person name="Lee S."/>
            <person name="de Baynast K."/>
            <person name="Wissotski M."/>
            <person name="Liu L."/>
            <person name="Talag J."/>
            <person name="Goicoechea J."/>
            <person name="Angelova A."/>
            <person name="Jetty R."/>
            <person name="Kudrna D."/>
            <person name="Golser W."/>
            <person name="Rivera L."/>
            <person name="Zhang J."/>
            <person name="Wing R."/>
        </authorList>
    </citation>
    <scope>NUCLEOTIDE SEQUENCE</scope>
</reference>
<evidence type="ECO:0000313" key="2">
    <source>
        <dbReference type="EnsemblPlants" id="LPERR02G04480.1"/>
    </source>
</evidence>
<dbReference type="HOGENOM" id="CLU_034423_0_0_1"/>
<keyword evidence="3" id="KW-1185">Reference proteome</keyword>
<dbReference type="STRING" id="77586.A0A0D9VCM6"/>
<dbReference type="InterPro" id="IPR039300">
    <property type="entry name" value="JASON"/>
</dbReference>
<dbReference type="Gramene" id="LPERR02G04480.1">
    <property type="protein sequence ID" value="LPERR02G04480.1"/>
    <property type="gene ID" value="LPERR02G04480"/>
</dbReference>